<dbReference type="AlphaFoldDB" id="A0A7W3LM94"/>
<evidence type="ECO:0000313" key="1">
    <source>
        <dbReference type="EMBL" id="MBA8950642.1"/>
    </source>
</evidence>
<proteinExistence type="predicted"/>
<sequence length="44" mass="4644">MKVLVATRPRGGPWPCDARSSLMGAETARKLPISALLNPDQAAP</sequence>
<gene>
    <name evidence="1" type="ORF">HNR61_002255</name>
</gene>
<name>A0A7W3LM94_ACTNM</name>
<evidence type="ECO:0000313" key="2">
    <source>
        <dbReference type="Proteomes" id="UP000572680"/>
    </source>
</evidence>
<accession>A0A7W3LM94</accession>
<keyword evidence="2" id="KW-1185">Reference proteome</keyword>
<dbReference type="EMBL" id="JACJIA010000002">
    <property type="protein sequence ID" value="MBA8950642.1"/>
    <property type="molecule type" value="Genomic_DNA"/>
</dbReference>
<reference evidence="1 2" key="1">
    <citation type="submission" date="2020-08" db="EMBL/GenBank/DDBJ databases">
        <title>Genomic Encyclopedia of Type Strains, Phase IV (KMG-IV): sequencing the most valuable type-strain genomes for metagenomic binning, comparative biology and taxonomic classification.</title>
        <authorList>
            <person name="Goeker M."/>
        </authorList>
    </citation>
    <scope>NUCLEOTIDE SEQUENCE [LARGE SCALE GENOMIC DNA]</scope>
    <source>
        <strain evidence="1 2">DSM 44197</strain>
    </source>
</reference>
<dbReference type="Proteomes" id="UP000572680">
    <property type="component" value="Unassembled WGS sequence"/>
</dbReference>
<organism evidence="1 2">
    <name type="scientific">Actinomadura namibiensis</name>
    <dbReference type="NCBI Taxonomy" id="182080"/>
    <lineage>
        <taxon>Bacteria</taxon>
        <taxon>Bacillati</taxon>
        <taxon>Actinomycetota</taxon>
        <taxon>Actinomycetes</taxon>
        <taxon>Streptosporangiales</taxon>
        <taxon>Thermomonosporaceae</taxon>
        <taxon>Actinomadura</taxon>
    </lineage>
</organism>
<protein>
    <submittedName>
        <fullName evidence="1">Uncharacterized protein</fullName>
    </submittedName>
</protein>
<comment type="caution">
    <text evidence="1">The sequence shown here is derived from an EMBL/GenBank/DDBJ whole genome shotgun (WGS) entry which is preliminary data.</text>
</comment>